<protein>
    <recommendedName>
        <fullName evidence="3">RES domain-containing protein</fullName>
    </recommendedName>
</protein>
<dbReference type="RefSeq" id="WP_145693535.1">
    <property type="nucleotide sequence ID" value="NZ_QBKP01000002.1"/>
</dbReference>
<evidence type="ECO:0000313" key="2">
    <source>
        <dbReference type="Proteomes" id="UP000244224"/>
    </source>
</evidence>
<accession>A0A2T6B872</accession>
<keyword evidence="2" id="KW-1185">Reference proteome</keyword>
<dbReference type="AlphaFoldDB" id="A0A2T6B872"/>
<organism evidence="1 2">
    <name type="scientific">Gemmobacter caeni</name>
    <dbReference type="NCBI Taxonomy" id="589035"/>
    <lineage>
        <taxon>Bacteria</taxon>
        <taxon>Pseudomonadati</taxon>
        <taxon>Pseudomonadota</taxon>
        <taxon>Alphaproteobacteria</taxon>
        <taxon>Rhodobacterales</taxon>
        <taxon>Paracoccaceae</taxon>
        <taxon>Gemmobacter</taxon>
    </lineage>
</organism>
<comment type="caution">
    <text evidence="1">The sequence shown here is derived from an EMBL/GenBank/DDBJ whole genome shotgun (WGS) entry which is preliminary data.</text>
</comment>
<evidence type="ECO:0000313" key="1">
    <source>
        <dbReference type="EMBL" id="PTX52281.1"/>
    </source>
</evidence>
<sequence>MRLLAWHGTNQAFDRFDPDWLGFANPNEASRAALFLAMREGTAWAYAESAARKLIPDQAAHEARVAELLARAERASRRGAHDLSERLYLEAEEIETRALQAVPAGARVLLCEVALRSPLEVDGTSRAVVTDLGAVLRAARGAGHDGVIIRDIADTPAGAFEPDDHIAVFEPERVRIIEVRLAPEPDPEPAW</sequence>
<evidence type="ECO:0008006" key="3">
    <source>
        <dbReference type="Google" id="ProtNLM"/>
    </source>
</evidence>
<gene>
    <name evidence="1" type="ORF">C8N34_10259</name>
</gene>
<name>A0A2T6B872_9RHOB</name>
<dbReference type="Proteomes" id="UP000244224">
    <property type="component" value="Unassembled WGS sequence"/>
</dbReference>
<dbReference type="EMBL" id="QBKP01000002">
    <property type="protein sequence ID" value="PTX52281.1"/>
    <property type="molecule type" value="Genomic_DNA"/>
</dbReference>
<proteinExistence type="predicted"/>
<reference evidence="1 2" key="1">
    <citation type="submission" date="2018-04" db="EMBL/GenBank/DDBJ databases">
        <title>Genomic Encyclopedia of Archaeal and Bacterial Type Strains, Phase II (KMG-II): from individual species to whole genera.</title>
        <authorList>
            <person name="Goeker M."/>
        </authorList>
    </citation>
    <scope>NUCLEOTIDE SEQUENCE [LARGE SCALE GENOMIC DNA]</scope>
    <source>
        <strain evidence="1 2">DSM 21823</strain>
    </source>
</reference>